<dbReference type="InterPro" id="IPR001279">
    <property type="entry name" value="Metallo-B-lactamas"/>
</dbReference>
<dbReference type="PROSITE" id="PS51257">
    <property type="entry name" value="PROKAR_LIPOPROTEIN"/>
    <property type="match status" value="1"/>
</dbReference>
<keyword evidence="2" id="KW-0472">Membrane</keyword>
<feature type="transmembrane region" description="Helical" evidence="2">
    <location>
        <begin position="6"/>
        <end position="26"/>
    </location>
</feature>
<dbReference type="SUPFAM" id="SSF56281">
    <property type="entry name" value="Metallo-hydrolase/oxidoreductase"/>
    <property type="match status" value="1"/>
</dbReference>
<dbReference type="PANTHER" id="PTHR15032">
    <property type="entry name" value="N-ACYL-PHOSPHATIDYLETHANOLAMINE-HYDROLYZING PHOSPHOLIPASE D"/>
    <property type="match status" value="1"/>
</dbReference>
<dbReference type="Pfam" id="PF12706">
    <property type="entry name" value="Lactamase_B_2"/>
    <property type="match status" value="1"/>
</dbReference>
<keyword evidence="2" id="KW-1133">Transmembrane helix</keyword>
<dbReference type="EMBL" id="JACWMY010000002">
    <property type="protein sequence ID" value="MBD1362917.1"/>
    <property type="molecule type" value="Genomic_DNA"/>
</dbReference>
<dbReference type="PANTHER" id="PTHR15032:SF4">
    <property type="entry name" value="N-ACYL-PHOSPHATIDYLETHANOLAMINE-HYDROLYZING PHOSPHOLIPASE D"/>
    <property type="match status" value="1"/>
</dbReference>
<reference evidence="4 5" key="1">
    <citation type="submission" date="2020-09" db="EMBL/GenBank/DDBJ databases">
        <title>Novel species of Mucilaginibacter isolated from a glacier on the Tibetan Plateau.</title>
        <authorList>
            <person name="Liu Q."/>
            <person name="Xin Y.-H."/>
        </authorList>
    </citation>
    <scope>NUCLEOTIDE SEQUENCE [LARGE SCALE GENOMIC DNA]</scope>
    <source>
        <strain evidence="4 5">ZT4R22</strain>
    </source>
</reference>
<dbReference type="Proteomes" id="UP000606600">
    <property type="component" value="Unassembled WGS sequence"/>
</dbReference>
<dbReference type="Gene3D" id="3.60.15.10">
    <property type="entry name" value="Ribonuclease Z/Hydroxyacylglutathione hydrolase-like"/>
    <property type="match status" value="1"/>
</dbReference>
<feature type="compositionally biased region" description="Polar residues" evidence="1">
    <location>
        <begin position="41"/>
        <end position="53"/>
    </location>
</feature>
<dbReference type="PIRSF" id="PIRSF038896">
    <property type="entry name" value="NAPE-PLD"/>
    <property type="match status" value="1"/>
</dbReference>
<protein>
    <submittedName>
        <fullName evidence="4">MBL fold metallo-hydrolase</fullName>
    </submittedName>
</protein>
<dbReference type="RefSeq" id="WP_191187593.1">
    <property type="nucleotide sequence ID" value="NZ_JACWMY010000002.1"/>
</dbReference>
<dbReference type="InterPro" id="IPR036866">
    <property type="entry name" value="RibonucZ/Hydroxyglut_hydro"/>
</dbReference>
<evidence type="ECO:0000313" key="5">
    <source>
        <dbReference type="Proteomes" id="UP000606600"/>
    </source>
</evidence>
<evidence type="ECO:0000256" key="2">
    <source>
        <dbReference type="SAM" id="Phobius"/>
    </source>
</evidence>
<feature type="region of interest" description="Disordered" evidence="1">
    <location>
        <begin position="35"/>
        <end position="61"/>
    </location>
</feature>
<proteinExistence type="predicted"/>
<feature type="domain" description="Metallo-beta-lactamase" evidence="3">
    <location>
        <begin position="120"/>
        <end position="315"/>
    </location>
</feature>
<gene>
    <name evidence="4" type="ORF">IDJ77_03765</name>
</gene>
<keyword evidence="2" id="KW-0812">Transmembrane</keyword>
<dbReference type="InterPro" id="IPR024884">
    <property type="entry name" value="NAPE-PLD"/>
</dbReference>
<keyword evidence="5" id="KW-1185">Reference proteome</keyword>
<evidence type="ECO:0000256" key="1">
    <source>
        <dbReference type="SAM" id="MobiDB-lite"/>
    </source>
</evidence>
<evidence type="ECO:0000313" key="4">
    <source>
        <dbReference type="EMBL" id="MBD1362917.1"/>
    </source>
</evidence>
<accession>A0ABR7WN47</accession>
<organism evidence="4 5">
    <name type="scientific">Mucilaginibacter pankratovii</name>
    <dbReference type="NCBI Taxonomy" id="2772110"/>
    <lineage>
        <taxon>Bacteria</taxon>
        <taxon>Pseudomonadati</taxon>
        <taxon>Bacteroidota</taxon>
        <taxon>Sphingobacteriia</taxon>
        <taxon>Sphingobacteriales</taxon>
        <taxon>Sphingobacteriaceae</taxon>
        <taxon>Mucilaginibacter</taxon>
    </lineage>
</organism>
<name>A0ABR7WN47_9SPHI</name>
<evidence type="ECO:0000259" key="3">
    <source>
        <dbReference type="Pfam" id="PF12706"/>
    </source>
</evidence>
<comment type="caution">
    <text evidence="4">The sequence shown here is derived from an EMBL/GenBank/DDBJ whole genome shotgun (WGS) entry which is preliminary data.</text>
</comment>
<sequence length="367" mass="41133">MKSNRINYISLVSIVLVMVAAGCSLVRSIGKNPDGAELTRVASQPNYKNGQFQNREDERTDSVKARGSNNFFSKFNRPSTVKPSSPLPWVKTDLKTLSGERPTVVWFGHSSLLVKTRQGNVLIDPIFSGHAGPVPFLVGAFEGSDHYKAKDMPQIDVLLISHDHYDHLDYQTVRKLRKAVKAVVVPMGVSSHFVYWGFDPKKIIELNLGQSIDLPGGLHITASPARHRSNRTFTQNKTLWASYIIQSENYKLFYSGDTGYGPHFKEIGQSYGPFDLAFLECGQYSKNWPYTHMSPAQTAQAGIDLRARMIQPVHWAKFAESDHPWHQPVDLLLPSAKRLAIAVNTPLIGEPYVIGDPAKRAVWWSFD</sequence>